<dbReference type="PRINTS" id="PR01667">
    <property type="entry name" value="NACHANNEL8"/>
</dbReference>
<keyword evidence="11 26" id="KW-1133">Transmembrane helix</keyword>
<evidence type="ECO:0000256" key="6">
    <source>
        <dbReference type="ARBA" id="ARBA00022553"/>
    </source>
</evidence>
<feature type="transmembrane region" description="Helical" evidence="26">
    <location>
        <begin position="1279"/>
        <end position="1305"/>
    </location>
</feature>
<feature type="domain" description="EF-hand" evidence="28">
    <location>
        <begin position="1732"/>
        <end position="1767"/>
    </location>
</feature>
<keyword evidence="6" id="KW-0597">Phosphoprotein</keyword>
<feature type="compositionally biased region" description="Polar residues" evidence="27">
    <location>
        <begin position="603"/>
        <end position="613"/>
    </location>
</feature>
<keyword evidence="13 26" id="KW-0406">Ion transport</keyword>
<evidence type="ECO:0000256" key="1">
    <source>
        <dbReference type="ARBA" id="ARBA00004489"/>
    </source>
</evidence>
<feature type="transmembrane region" description="Helical" evidence="26">
    <location>
        <begin position="1163"/>
        <end position="1181"/>
    </location>
</feature>
<feature type="transmembrane region" description="Helical" evidence="26">
    <location>
        <begin position="730"/>
        <end position="756"/>
    </location>
</feature>
<dbReference type="InterPro" id="IPR001696">
    <property type="entry name" value="Na_channel_asu"/>
</dbReference>
<keyword evidence="30" id="KW-1185">Reference proteome</keyword>
<evidence type="ECO:0000256" key="22">
    <source>
        <dbReference type="ARBA" id="ARBA00055248"/>
    </source>
</evidence>
<comment type="function">
    <text evidence="23">Pore-forming subunit of a voltage-gated sodium channel complex assuming opened or closed conformations in response to the voltage difference across membranes and through which sodium ions selectively pass along their electrochemical gradient. Contributes to neuronal excitability by regulating action potential threshold and propagation.</text>
</comment>
<dbReference type="InterPro" id="IPR005821">
    <property type="entry name" value="Ion_trans_dom"/>
</dbReference>
<evidence type="ECO:0000256" key="20">
    <source>
        <dbReference type="ARBA" id="ARBA00036239"/>
    </source>
</evidence>
<feature type="region of interest" description="Disordered" evidence="27">
    <location>
        <begin position="447"/>
        <end position="537"/>
    </location>
</feature>
<feature type="transmembrane region" description="Helical" evidence="26">
    <location>
        <begin position="388"/>
        <end position="415"/>
    </location>
</feature>
<evidence type="ECO:0000256" key="16">
    <source>
        <dbReference type="ARBA" id="ARBA00023180"/>
    </source>
</evidence>
<feature type="region of interest" description="Disordered" evidence="27">
    <location>
        <begin position="565"/>
        <end position="627"/>
    </location>
</feature>
<evidence type="ECO:0000259" key="28">
    <source>
        <dbReference type="PROSITE" id="PS50222"/>
    </source>
</evidence>
<feature type="compositionally biased region" description="Basic and acidic residues" evidence="27">
    <location>
        <begin position="1903"/>
        <end position="1935"/>
    </location>
</feature>
<feature type="transmembrane region" description="Helical" evidence="26">
    <location>
        <begin position="349"/>
        <end position="368"/>
    </location>
</feature>
<feature type="compositionally biased region" description="Pro residues" evidence="27">
    <location>
        <begin position="1"/>
        <end position="11"/>
    </location>
</feature>
<feature type="transmembrane region" description="Helical" evidence="26">
    <location>
        <begin position="1502"/>
        <end position="1524"/>
    </location>
</feature>
<comment type="subunit">
    <text evidence="25">Voltage-gated sodium (Nav) channels consist of an ion-conducting alpha subunit which is functional on its own associated with regulatory beta subunits.</text>
</comment>
<feature type="compositionally biased region" description="Polar residues" evidence="27">
    <location>
        <begin position="1890"/>
        <end position="1901"/>
    </location>
</feature>
<feature type="compositionally biased region" description="Basic residues" evidence="27">
    <location>
        <begin position="488"/>
        <end position="498"/>
    </location>
</feature>
<dbReference type="PRINTS" id="PR00170">
    <property type="entry name" value="NACHANNEL"/>
</dbReference>
<feature type="transmembrane region" description="Helical" evidence="26">
    <location>
        <begin position="229"/>
        <end position="250"/>
    </location>
</feature>
<dbReference type="GO" id="GO:0030424">
    <property type="term" value="C:axon"/>
    <property type="evidence" value="ECO:0007669"/>
    <property type="project" value="UniProtKB-SubCell"/>
</dbReference>
<sequence length="1935" mass="219757">MAAPLLAPPGPDSFKKFTPESLANIEKRIKEEKNKKPPKPRSDSSHRDTSDENEPKPNSDLEAGKSLPFIYGDIPDGMVATPLEDLDPFYLNQKTFIVLNKGKTLFRFSATPSLYIISPFNLFRRISFLNCVLTLFSMIIMCTILTNCIFMTFSDPPEWSKQVEYTFTGIYTFESLTKIVARGFAIDGFTFLRDPWNWLDFMVISMAYITEFVDLGNVSALRTFRVLRALKTISVIPGLKTIVGALIQSVKKLSDVMILTVFCLSVFALIGLQLFMGNLRNKCVIWPINMTALYPNGSRAFDWGEYIMNTSNFYFLPGQLDALLCGNSSDSGRCPEGFTCMKAGRNPNYGYTSFDSFGWAFLTLFRLMTQDFWENLYMLTLRAAGKTYMIFFVLVIFVGSFYLVNLILAVVAMAYEEQNQATIEEAQQKEAEFKAMLEQLKKQQEETQAAAMATSAGTVSEAALEDEGGGHLSRSSSEVSKLSSKSAKERRNRKKKWRQKEQEKEKGDSEKVVKSESDDGSKKSTIRFPGSRLGRKTSIMNQSLLSIPGSPFMSRHNSRSSIFSFKGRSKDMGSENEFADDEHSTVEESEDRRGSLFIPYRRNSYSGNSQGSSRIHPLAPHPGGKRNSTVDCNGVVSLIGPGPGRRLLPETTDVEIKKKHSGSLMVSVDQLNSSFKGKDRANSQMSVVTNTLIEELEESQRKCPPCWYKFANVFLIWECCPMWLKLKHIVYLIVMDPFVDLAITICIVLNTLFMAMEHYPMTPHFEEVLSVGNLVFTGIFAGEMFAKLIAMDPYYYFQEGWNCFDGFIVTLSLVELGLADVEGLSVLRSFRLLRVFKLAKSWPTLNMLIKIIGNSVGALGNLTLVLAIIVFIFAVVGMQLFGKSYKDCVCKIAESCELPRWHMHDFFHSFLIVFRVLCGEWIETMWDCMEVAGQTMCLTVFMMVMVIGNLVVLNLFLALLLSSFSADNLAATDDDGEPNNLQLAVARIKLGIAWFKANILLFDGSLFCNNEQKPLDEMYEKKLNCIANHTVDINRGLDYAKNGNGTTSGIGSSVGKYMIDDDYMSFIHNPNLTVCVPIAVGESDFENLNTEDFSSESDVENSKDVSIICPCFAGSFSKLFRVFIWHAECVAKYKCCDVPITHGWGKYWWFLRKTCYLIVEHNWFETLIIFMILLSSGALAFEDVYIEQRKTVRIILEYADRVFTYIFILEMLLKWVAYGFVKYFTNAWCWLDFFIVDVSIVTLIANALGYSDLGPIKSLRTLRALRPLRALSRFEGMRVVVNALVGAIPSIMNVLLVCLIFWLIFSIMGVNLFAGKYYYCFNETAEEYFLPHEVNNKTECLALINDNYTEVRWKNVKINFDNVGAGYLALLQVATFKGWMDIMYAAIDSRKVEDQPIYEDNLYMYIYFVIFIIFGSFFTLNLFIGQDIFMTEEQKKYYNAMKKLGSKKPQKPIPRPQNKIQGMVFDFVTQQVFDISIMILICLNMVTMMVETDNQSEETENVLYWVNFVFIVVFTGEFLLKLFALRHYYFTNGWNIFDVVVVILSIVGMFLADLIEKYFVSPTLFRVIRLARIGRILRLIKGAKGIRTLLFALMMSLPALFNIGLLLFLVMFIFSIFGMSNFGYVKYGAGIDDMYNFETFGNSMIILFMITTSAGWDGLLLPILNYPPDCDPYLENSGTPVTGDCGNPSVGIFFFVMYIIISFLIVVNMYIAIILENFSVATEESADPLSEDDFETFYEIWEKFDPDASQFITYAKLSDFADALEHPLRVPKPNTIELIAMDMPMVSGDRIHCLDILFAFTKRVLGDSGELDMLRQQMEERFVAANPSKVSYEPITTTLRRKQEDVSARIIQRAYRSHLASRGFVCKRKPANNKDENGGNNQEQEKKEGTPSTASLPSYDSVTKPEKEKQDDNNEGKGGRKEKGRNQKDIRESKC</sequence>
<feature type="transmembrane region" description="Helical" evidence="26">
    <location>
        <begin position="1233"/>
        <end position="1253"/>
    </location>
</feature>
<feature type="transmembrane region" description="Helical" evidence="26">
    <location>
        <begin position="768"/>
        <end position="786"/>
    </location>
</feature>
<keyword evidence="19 26" id="KW-0407">Ion channel</keyword>
<dbReference type="Proteomes" id="UP000265100">
    <property type="component" value="Chromosome 5"/>
</dbReference>
<proteinExistence type="inferred from homology"/>
<evidence type="ECO:0000256" key="26">
    <source>
        <dbReference type="RuleBase" id="RU361132"/>
    </source>
</evidence>
<feature type="transmembrane region" description="Helical" evidence="26">
    <location>
        <begin position="1202"/>
        <end position="1221"/>
    </location>
</feature>
<keyword evidence="9" id="KW-0832">Ubl conjugation</keyword>
<comment type="catalytic activity">
    <reaction evidence="20">
        <text>Na(+)(in) = Na(+)(out)</text>
        <dbReference type="Rhea" id="RHEA:34963"/>
        <dbReference type="ChEBI" id="CHEBI:29101"/>
    </reaction>
</comment>
<evidence type="ECO:0000256" key="9">
    <source>
        <dbReference type="ARBA" id="ARBA00022843"/>
    </source>
</evidence>
<keyword evidence="3 26" id="KW-0813">Transport</keyword>
<feature type="transmembrane region" description="Helical" evidence="26">
    <location>
        <begin position="1472"/>
        <end position="1490"/>
    </location>
</feature>
<evidence type="ECO:0000256" key="10">
    <source>
        <dbReference type="ARBA" id="ARBA00022882"/>
    </source>
</evidence>
<evidence type="ECO:0000256" key="8">
    <source>
        <dbReference type="ARBA" id="ARBA00022737"/>
    </source>
</evidence>
<reference evidence="29" key="2">
    <citation type="submission" date="2025-08" db="UniProtKB">
        <authorList>
            <consortium name="Ensembl"/>
        </authorList>
    </citation>
    <scope>IDENTIFICATION</scope>
</reference>
<feature type="compositionally biased region" description="Basic and acidic residues" evidence="27">
    <location>
        <begin position="499"/>
        <end position="522"/>
    </location>
</feature>
<feature type="transmembrane region" description="Helical" evidence="26">
    <location>
        <begin position="198"/>
        <end position="217"/>
    </location>
</feature>
<keyword evidence="16" id="KW-0325">Glycoprotein</keyword>
<evidence type="ECO:0000256" key="13">
    <source>
        <dbReference type="ARBA" id="ARBA00023065"/>
    </source>
</evidence>
<organism evidence="29 30">
    <name type="scientific">Astatotilapia calliptera</name>
    <name type="common">Eastern happy</name>
    <name type="synonym">Chromis callipterus</name>
    <dbReference type="NCBI Taxonomy" id="8154"/>
    <lineage>
        <taxon>Eukaryota</taxon>
        <taxon>Metazoa</taxon>
        <taxon>Chordata</taxon>
        <taxon>Craniata</taxon>
        <taxon>Vertebrata</taxon>
        <taxon>Euteleostomi</taxon>
        <taxon>Actinopterygii</taxon>
        <taxon>Neopterygii</taxon>
        <taxon>Teleostei</taxon>
        <taxon>Neoteleostei</taxon>
        <taxon>Acanthomorphata</taxon>
        <taxon>Ovalentaria</taxon>
        <taxon>Cichlomorphae</taxon>
        <taxon>Cichliformes</taxon>
        <taxon>Cichlidae</taxon>
        <taxon>African cichlids</taxon>
        <taxon>Pseudocrenilabrinae</taxon>
        <taxon>Haplochromini</taxon>
        <taxon>Astatotilapia</taxon>
    </lineage>
</organism>
<keyword evidence="17 26" id="KW-0739">Sodium transport</keyword>
<feature type="transmembrane region" description="Helical" evidence="26">
    <location>
        <begin position="128"/>
        <end position="153"/>
    </location>
</feature>
<feature type="compositionally biased region" description="Basic and acidic residues" evidence="27">
    <location>
        <begin position="25"/>
        <end position="63"/>
    </location>
</feature>
<evidence type="ECO:0000256" key="15">
    <source>
        <dbReference type="ARBA" id="ARBA00023157"/>
    </source>
</evidence>
<dbReference type="Gene3D" id="1.20.5.1190">
    <property type="entry name" value="iswi atpase"/>
    <property type="match status" value="1"/>
</dbReference>
<feature type="transmembrane region" description="Helical" evidence="26">
    <location>
        <begin position="1645"/>
        <end position="1664"/>
    </location>
</feature>
<dbReference type="GO" id="GO:0005509">
    <property type="term" value="F:calcium ion binding"/>
    <property type="evidence" value="ECO:0007669"/>
    <property type="project" value="InterPro"/>
</dbReference>
<reference evidence="29" key="1">
    <citation type="submission" date="2018-05" db="EMBL/GenBank/DDBJ databases">
        <authorList>
            <person name="Datahose"/>
        </authorList>
    </citation>
    <scope>NUCLEOTIDE SEQUENCE</scope>
</reference>
<dbReference type="InterPro" id="IPR024583">
    <property type="entry name" value="Na_trans_cytopl"/>
</dbReference>
<dbReference type="CDD" id="cd13433">
    <property type="entry name" value="Na_channel_gate"/>
    <property type="match status" value="1"/>
</dbReference>
<feature type="transmembrane region" description="Helical" evidence="26">
    <location>
        <begin position="1692"/>
        <end position="1715"/>
    </location>
</feature>
<dbReference type="Pfam" id="PF24609">
    <property type="entry name" value="IQ_SCN5A_C"/>
    <property type="match status" value="1"/>
</dbReference>
<evidence type="ECO:0000256" key="23">
    <source>
        <dbReference type="ARBA" id="ARBA00058180"/>
    </source>
</evidence>
<keyword evidence="14 26" id="KW-0472">Membrane</keyword>
<evidence type="ECO:0000313" key="30">
    <source>
        <dbReference type="Proteomes" id="UP000265100"/>
    </source>
</evidence>
<comment type="similarity">
    <text evidence="21">Belongs to the sodium channel (TC 1.A.1.10) family. Nav1.4/SCN4A subfamily.</text>
</comment>
<gene>
    <name evidence="29" type="primary">SCN8A</name>
</gene>
<feature type="region of interest" description="Disordered" evidence="27">
    <location>
        <begin position="1866"/>
        <end position="1935"/>
    </location>
</feature>
<reference evidence="29" key="3">
    <citation type="submission" date="2025-09" db="UniProtKB">
        <authorList>
            <consortium name="Ensembl"/>
        </authorList>
    </citation>
    <scope>IDENTIFICATION</scope>
</reference>
<dbReference type="PANTHER" id="PTHR10037:SF23">
    <property type="entry name" value="SODIUM CHANNEL PROTEIN TYPE 8 SUBUNIT ALPHA"/>
    <property type="match status" value="1"/>
</dbReference>
<evidence type="ECO:0000256" key="2">
    <source>
        <dbReference type="ARBA" id="ARBA00004651"/>
    </source>
</evidence>
<dbReference type="GO" id="GO:0086010">
    <property type="term" value="P:membrane depolarization during action potential"/>
    <property type="evidence" value="ECO:0007669"/>
    <property type="project" value="TreeGrafter"/>
</dbReference>
<keyword evidence="18" id="KW-0966">Cell projection</keyword>
<keyword evidence="4 26" id="KW-0894">Sodium channel</keyword>
<comment type="function">
    <text evidence="22">Pore-forming subunit of a voltage-gated sodium (Nav) channel that directly mediates the depolarizing phase of action potentials in excitable membranes. Navs, also called VGSCs (voltage-gated sodium channels) or VDSCs (voltage-dependent sodium channels), operate by switching between closed and open conformations depending on the voltage difference across the membrane. In the open conformation they allow Na(+) ions to selectively pass through the pore, along their electrochemical gradient. The influx of Na+ ions provokes membrane depolarization, initiating the propagation of electrical signals throughout cells and tissues.</text>
</comment>
<keyword evidence="7 26" id="KW-0812">Transmembrane</keyword>
<feature type="transmembrane region" description="Helical" evidence="26">
    <location>
        <begin position="938"/>
        <end position="961"/>
    </location>
</feature>
<evidence type="ECO:0000256" key="5">
    <source>
        <dbReference type="ARBA" id="ARBA00022475"/>
    </source>
</evidence>
<evidence type="ECO:0000256" key="19">
    <source>
        <dbReference type="ARBA" id="ARBA00023303"/>
    </source>
</evidence>
<dbReference type="Gene3D" id="1.10.238.10">
    <property type="entry name" value="EF-hand"/>
    <property type="match status" value="1"/>
</dbReference>
<dbReference type="FunFam" id="1.10.287.70:FF:000006">
    <property type="entry name" value="Sodium channel protein"/>
    <property type="match status" value="1"/>
</dbReference>
<accession>A0AAX7SZI6</accession>
<dbReference type="InterPro" id="IPR058542">
    <property type="entry name" value="IQ_SCN5A_C"/>
</dbReference>
<keyword evidence="8" id="KW-0677">Repeat</keyword>
<evidence type="ECO:0000256" key="21">
    <source>
        <dbReference type="ARBA" id="ARBA00038083"/>
    </source>
</evidence>
<feature type="compositionally biased region" description="Basic and acidic residues" evidence="27">
    <location>
        <begin position="581"/>
        <end position="594"/>
    </location>
</feature>
<evidence type="ECO:0000256" key="24">
    <source>
        <dbReference type="ARBA" id="ARBA00061447"/>
    </source>
</evidence>
<dbReference type="FunFam" id="1.10.238.10:FF:000002">
    <property type="entry name" value="Sodium channel protein"/>
    <property type="match status" value="1"/>
</dbReference>
<keyword evidence="10 26" id="KW-0851">Voltage-gated channel</keyword>
<evidence type="ECO:0000313" key="29">
    <source>
        <dbReference type="Ensembl" id="ENSACLP00000050024.1"/>
    </source>
</evidence>
<dbReference type="Gene3D" id="1.20.120.350">
    <property type="entry name" value="Voltage-gated potassium channels. Chain C"/>
    <property type="match status" value="4"/>
</dbReference>
<dbReference type="FunFam" id="1.20.5.1190:FF:000003">
    <property type="entry name" value="Sodium channel protein"/>
    <property type="match status" value="1"/>
</dbReference>
<keyword evidence="15" id="KW-1015">Disulfide bond</keyword>
<keyword evidence="5" id="KW-1003">Cell membrane</keyword>
<feature type="transmembrane region" description="Helical" evidence="26">
    <location>
        <begin position="1402"/>
        <end position="1424"/>
    </location>
</feature>
<dbReference type="Pfam" id="PF11933">
    <property type="entry name" value="Na_trans_cytopl"/>
    <property type="match status" value="1"/>
</dbReference>
<feature type="transmembrane region" description="Helical" evidence="26">
    <location>
        <begin position="1599"/>
        <end position="1624"/>
    </location>
</feature>
<evidence type="ECO:0000256" key="18">
    <source>
        <dbReference type="ARBA" id="ARBA00023273"/>
    </source>
</evidence>
<comment type="similarity">
    <text evidence="24">Belongs to the sodium channel (TC 1.A.1.10) family. Nav1.6/SCN8A subfamily.</text>
</comment>
<dbReference type="GO" id="GO:0001518">
    <property type="term" value="C:voltage-gated sodium channel complex"/>
    <property type="evidence" value="ECO:0007669"/>
    <property type="project" value="UniProtKB-UniRule"/>
</dbReference>
<evidence type="ECO:0000256" key="27">
    <source>
        <dbReference type="SAM" id="MobiDB-lite"/>
    </source>
</evidence>
<dbReference type="InterPro" id="IPR043203">
    <property type="entry name" value="VGCC_Ca_Na"/>
</dbReference>
<evidence type="ECO:0000256" key="12">
    <source>
        <dbReference type="ARBA" id="ARBA00023053"/>
    </source>
</evidence>
<dbReference type="Pfam" id="PF06512">
    <property type="entry name" value="Na_trans_assoc"/>
    <property type="match status" value="1"/>
</dbReference>
<dbReference type="FunFam" id="1.20.120.350:FF:000002">
    <property type="entry name" value="Sodium channel protein"/>
    <property type="match status" value="1"/>
</dbReference>
<dbReference type="Pfam" id="PF00520">
    <property type="entry name" value="Ion_trans"/>
    <property type="match status" value="4"/>
</dbReference>
<dbReference type="GO" id="GO:0019228">
    <property type="term" value="P:neuronal action potential"/>
    <property type="evidence" value="ECO:0007669"/>
    <property type="project" value="TreeGrafter"/>
</dbReference>
<feature type="compositionally biased region" description="Low complexity" evidence="27">
    <location>
        <begin position="473"/>
        <end position="485"/>
    </location>
</feature>
<evidence type="ECO:0000256" key="25">
    <source>
        <dbReference type="ARBA" id="ARBA00064899"/>
    </source>
</evidence>
<dbReference type="PANTHER" id="PTHR10037">
    <property type="entry name" value="VOLTAGE-GATED CATION CHANNEL CALCIUM AND SODIUM"/>
    <property type="match status" value="1"/>
</dbReference>
<evidence type="ECO:0000256" key="7">
    <source>
        <dbReference type="ARBA" id="ARBA00022692"/>
    </source>
</evidence>
<dbReference type="InterPro" id="IPR002048">
    <property type="entry name" value="EF_hand_dom"/>
</dbReference>
<dbReference type="Ensembl" id="ENSACLT00000096255.1">
    <property type="protein sequence ID" value="ENSACLP00000050024.1"/>
    <property type="gene ID" value="ENSACLG00000001287.2"/>
</dbReference>
<comment type="caution">
    <text evidence="26">Lacks conserved residue(s) required for the propagation of feature annotation.</text>
</comment>
<feature type="region of interest" description="Disordered" evidence="27">
    <location>
        <begin position="1"/>
        <end position="65"/>
    </location>
</feature>
<feature type="transmembrane region" description="Helical" evidence="26">
    <location>
        <begin position="1536"/>
        <end position="1555"/>
    </location>
</feature>
<keyword evidence="12 26" id="KW-0915">Sodium</keyword>
<feature type="transmembrane region" description="Helical" evidence="26">
    <location>
        <begin position="848"/>
        <end position="876"/>
    </location>
</feature>
<evidence type="ECO:0000256" key="3">
    <source>
        <dbReference type="ARBA" id="ARBA00022448"/>
    </source>
</evidence>
<dbReference type="InterPro" id="IPR044564">
    <property type="entry name" value="Na_chnl_inactivation_gate"/>
</dbReference>
<comment type="subcellular location">
    <subcellularLocation>
        <location evidence="2 26">Cell membrane</location>
        <topology evidence="2 26">Multi-pass membrane protein</topology>
    </subcellularLocation>
    <subcellularLocation>
        <location evidence="1">Cell projection</location>
        <location evidence="1">Axon</location>
    </subcellularLocation>
</comment>
<feature type="compositionally biased region" description="Basic and acidic residues" evidence="27">
    <location>
        <begin position="1872"/>
        <end position="1889"/>
    </location>
</feature>
<dbReference type="GO" id="GO:0005248">
    <property type="term" value="F:voltage-gated sodium channel activity"/>
    <property type="evidence" value="ECO:0007669"/>
    <property type="project" value="InterPro"/>
</dbReference>
<dbReference type="InterPro" id="IPR008054">
    <property type="entry name" value="Na_channel_a8su"/>
</dbReference>
<dbReference type="FunFam" id="1.20.120.350:FF:000005">
    <property type="entry name" value="Sodium channel protein"/>
    <property type="match status" value="1"/>
</dbReference>
<name>A0AAX7SZI6_ASTCA</name>
<evidence type="ECO:0000256" key="14">
    <source>
        <dbReference type="ARBA" id="ARBA00023136"/>
    </source>
</evidence>
<evidence type="ECO:0000256" key="11">
    <source>
        <dbReference type="ARBA" id="ARBA00022989"/>
    </source>
</evidence>
<comment type="function">
    <text evidence="26">Mediates the voltage-dependent sodium ion permeability of excitable membranes. Assuming opened or closed conformations in response to the voltage difference across the membrane, the protein forms a sodium-selective channel through which Na(+) ions may pass in accordance with their electrochemical gradient.</text>
</comment>
<dbReference type="InterPro" id="IPR027359">
    <property type="entry name" value="Volt_channel_dom_sf"/>
</dbReference>
<dbReference type="Gene3D" id="1.10.287.70">
    <property type="match status" value="4"/>
</dbReference>
<evidence type="ECO:0000256" key="17">
    <source>
        <dbReference type="ARBA" id="ARBA00023201"/>
    </source>
</evidence>
<dbReference type="FunFam" id="1.10.287.70:FF:000001">
    <property type="entry name" value="Sodium channel protein"/>
    <property type="match status" value="1"/>
</dbReference>
<protein>
    <recommendedName>
        <fullName evidence="26">Sodium channel protein</fullName>
    </recommendedName>
</protein>
<dbReference type="FunFam" id="1.20.120.350:FF:000004">
    <property type="entry name" value="Sodium channel protein"/>
    <property type="match status" value="1"/>
</dbReference>
<dbReference type="InterPro" id="IPR010526">
    <property type="entry name" value="Na_trans_assoc_dom"/>
</dbReference>
<dbReference type="GeneTree" id="ENSGT00940000156263"/>
<dbReference type="PROSITE" id="PS50222">
    <property type="entry name" value="EF_HAND_2"/>
    <property type="match status" value="1"/>
</dbReference>
<feature type="transmembrane region" description="Helical" evidence="26">
    <location>
        <begin position="256"/>
        <end position="276"/>
    </location>
</feature>
<evidence type="ECO:0000256" key="4">
    <source>
        <dbReference type="ARBA" id="ARBA00022461"/>
    </source>
</evidence>
<dbReference type="SUPFAM" id="SSF81324">
    <property type="entry name" value="Voltage-gated potassium channels"/>
    <property type="match status" value="4"/>
</dbReference>
<dbReference type="FunFam" id="1.20.120.350:FF:000003">
    <property type="entry name" value="Voltage-dependent sodium channel"/>
    <property type="match status" value="1"/>
</dbReference>